<organism evidence="1 2">
    <name type="scientific">Pristionchus mayeri</name>
    <dbReference type="NCBI Taxonomy" id="1317129"/>
    <lineage>
        <taxon>Eukaryota</taxon>
        <taxon>Metazoa</taxon>
        <taxon>Ecdysozoa</taxon>
        <taxon>Nematoda</taxon>
        <taxon>Chromadorea</taxon>
        <taxon>Rhabditida</taxon>
        <taxon>Rhabditina</taxon>
        <taxon>Diplogasteromorpha</taxon>
        <taxon>Diplogasteroidea</taxon>
        <taxon>Neodiplogasteridae</taxon>
        <taxon>Pristionchus</taxon>
    </lineage>
</organism>
<gene>
    <name evidence="1" type="ORF">PMAYCL1PPCAC_16785</name>
</gene>
<sequence>MKTLLRNLLIAETLRTLARFCNGTRGNVSSVNLDLGVCRGCNNVRKSTYFPGVRSGSAANIEHFEPVSCSIIAHTDLWHVVRD</sequence>
<proteinExistence type="predicted"/>
<reference evidence="2" key="1">
    <citation type="submission" date="2022-10" db="EMBL/GenBank/DDBJ databases">
        <title>Genome assembly of Pristionchus species.</title>
        <authorList>
            <person name="Yoshida K."/>
            <person name="Sommer R.J."/>
        </authorList>
    </citation>
    <scope>NUCLEOTIDE SEQUENCE [LARGE SCALE GENOMIC DNA]</scope>
    <source>
        <strain evidence="2">RS5460</strain>
    </source>
</reference>
<comment type="caution">
    <text evidence="1">The sequence shown here is derived from an EMBL/GenBank/DDBJ whole genome shotgun (WGS) entry which is preliminary data.</text>
</comment>
<name>A0AAN5HZQ5_9BILA</name>
<accession>A0AAN5HZQ5</accession>
<protein>
    <submittedName>
        <fullName evidence="1">Uncharacterized protein</fullName>
    </submittedName>
</protein>
<dbReference type="Proteomes" id="UP001328107">
    <property type="component" value="Unassembled WGS sequence"/>
</dbReference>
<evidence type="ECO:0000313" key="2">
    <source>
        <dbReference type="Proteomes" id="UP001328107"/>
    </source>
</evidence>
<evidence type="ECO:0000313" key="1">
    <source>
        <dbReference type="EMBL" id="GMR46590.1"/>
    </source>
</evidence>
<keyword evidence="2" id="KW-1185">Reference proteome</keyword>
<dbReference type="AlphaFoldDB" id="A0AAN5HZQ5"/>
<dbReference type="EMBL" id="BTRK01000004">
    <property type="protein sequence ID" value="GMR46590.1"/>
    <property type="molecule type" value="Genomic_DNA"/>
</dbReference>